<dbReference type="Proteomes" id="UP000076420">
    <property type="component" value="Unassembled WGS sequence"/>
</dbReference>
<dbReference type="VEuPathDB" id="VectorBase:BGLAX_033715"/>
<protein>
    <recommendedName>
        <fullName evidence="1">Endonuclease/exonuclease/phosphatase domain-containing protein</fullName>
    </recommendedName>
</protein>
<dbReference type="InterPro" id="IPR036691">
    <property type="entry name" value="Endo/exonu/phosph_ase_sf"/>
</dbReference>
<proteinExistence type="predicted"/>
<evidence type="ECO:0000259" key="1">
    <source>
        <dbReference type="Pfam" id="PF03372"/>
    </source>
</evidence>
<dbReference type="GO" id="GO:0003824">
    <property type="term" value="F:catalytic activity"/>
    <property type="evidence" value="ECO:0007669"/>
    <property type="project" value="InterPro"/>
</dbReference>
<dbReference type="EnsemblMetazoa" id="BGLB025991-RA">
    <property type="protein sequence ID" value="BGLB025991-PA"/>
    <property type="gene ID" value="BGLB025991"/>
</dbReference>
<reference evidence="2" key="1">
    <citation type="submission" date="2020-05" db="UniProtKB">
        <authorList>
            <consortium name="EnsemblMetazoa"/>
        </authorList>
    </citation>
    <scope>IDENTIFICATION</scope>
    <source>
        <strain evidence="2">BB02</strain>
    </source>
</reference>
<dbReference type="VEuPathDB" id="VectorBase:BGLB025991"/>
<dbReference type="KEGG" id="bgt:106076148"/>
<dbReference type="AlphaFoldDB" id="A0A2C9L1R8"/>
<dbReference type="PANTHER" id="PTHR23227:SF84">
    <property type="entry name" value="ENDONUCLEASE_EXONUCLEASE_PHOSPHATASE DOMAIN-CONTAINING PROTEIN"/>
    <property type="match status" value="1"/>
</dbReference>
<name>A0A2C9L1R8_BIOGL</name>
<sequence length="319" mass="36348">MRQTAIIDRELSRLNIDVACLQETRLADSVSLTESNYTFYWQGKPEQSPRIHGVGFAIRNSLVPSIAMFPIGNERVEHMKFASPQDKINIICAYSPTLAAPEEDKDRFFQALEDVIKSITKSEHLYINGDFNARVGDGNDAWPKCLGPHGVGKINDNGQRLLEFCSSHELCVTNTFFFGKERHNVSWQHPRSKRWHQLDLCITRRMDLKSVIHTRSYYSADCNSDHSLVLSKIKLLLKKAYTSTQPRTRLINVNHVGDPEKCAIFGKLLNSSIPSISDEEDISIRWEKLRDVIYCSAITAFGPQKHKNVDLFEANLAHM</sequence>
<evidence type="ECO:0000313" key="3">
    <source>
        <dbReference type="Proteomes" id="UP000076420"/>
    </source>
</evidence>
<dbReference type="STRING" id="6526.A0A2C9L1R8"/>
<dbReference type="InterPro" id="IPR005135">
    <property type="entry name" value="Endo/exonuclease/phosphatase"/>
</dbReference>
<dbReference type="SUPFAM" id="SSF56219">
    <property type="entry name" value="DNase I-like"/>
    <property type="match status" value="1"/>
</dbReference>
<gene>
    <name evidence="2" type="primary">106076148</name>
</gene>
<dbReference type="Gene3D" id="3.60.10.10">
    <property type="entry name" value="Endonuclease/exonuclease/phosphatase"/>
    <property type="match status" value="1"/>
</dbReference>
<organism evidence="2 3">
    <name type="scientific">Biomphalaria glabrata</name>
    <name type="common">Bloodfluke planorb</name>
    <name type="synonym">Freshwater snail</name>
    <dbReference type="NCBI Taxonomy" id="6526"/>
    <lineage>
        <taxon>Eukaryota</taxon>
        <taxon>Metazoa</taxon>
        <taxon>Spiralia</taxon>
        <taxon>Lophotrochozoa</taxon>
        <taxon>Mollusca</taxon>
        <taxon>Gastropoda</taxon>
        <taxon>Heterobranchia</taxon>
        <taxon>Euthyneura</taxon>
        <taxon>Panpulmonata</taxon>
        <taxon>Hygrophila</taxon>
        <taxon>Lymnaeoidea</taxon>
        <taxon>Planorbidae</taxon>
        <taxon>Biomphalaria</taxon>
    </lineage>
</organism>
<evidence type="ECO:0000313" key="2">
    <source>
        <dbReference type="EnsemblMetazoa" id="BGLB025991-PA"/>
    </source>
</evidence>
<feature type="domain" description="Endonuclease/exonuclease/phosphatase" evidence="1">
    <location>
        <begin position="3"/>
        <end position="174"/>
    </location>
</feature>
<accession>A0A2C9L1R8</accession>
<dbReference type="PANTHER" id="PTHR23227">
    <property type="entry name" value="BUCENTAUR RELATED"/>
    <property type="match status" value="1"/>
</dbReference>
<dbReference type="Pfam" id="PF03372">
    <property type="entry name" value="Exo_endo_phos"/>
    <property type="match status" value="1"/>
</dbReference>
<dbReference type="InterPro" id="IPR027124">
    <property type="entry name" value="Swc5/CFDP1/2"/>
</dbReference>